<organism evidence="1 2">
    <name type="scientific">Saliphagus infecundisoli</name>
    <dbReference type="NCBI Taxonomy" id="1849069"/>
    <lineage>
        <taxon>Archaea</taxon>
        <taxon>Methanobacteriati</taxon>
        <taxon>Methanobacteriota</taxon>
        <taxon>Stenosarchaea group</taxon>
        <taxon>Halobacteria</taxon>
        <taxon>Halobacteriales</taxon>
        <taxon>Natrialbaceae</taxon>
        <taxon>Saliphagus</taxon>
    </lineage>
</organism>
<accession>A0ABD5QD97</accession>
<dbReference type="SUPFAM" id="SSF55136">
    <property type="entry name" value="Probable bacterial effector-binding domain"/>
    <property type="match status" value="1"/>
</dbReference>
<dbReference type="InterPro" id="IPR011256">
    <property type="entry name" value="Reg_factor_effector_dom_sf"/>
</dbReference>
<dbReference type="PANTHER" id="PTHR11220:SF1">
    <property type="entry name" value="HEME-BINDING PROTEIN 2"/>
    <property type="match status" value="1"/>
</dbReference>
<reference evidence="1 2" key="1">
    <citation type="journal article" date="2019" name="Int. J. Syst. Evol. Microbiol.">
        <title>The Global Catalogue of Microorganisms (GCM) 10K type strain sequencing project: providing services to taxonomists for standard genome sequencing and annotation.</title>
        <authorList>
            <consortium name="The Broad Institute Genomics Platform"/>
            <consortium name="The Broad Institute Genome Sequencing Center for Infectious Disease"/>
            <person name="Wu L."/>
            <person name="Ma J."/>
        </authorList>
    </citation>
    <scope>NUCLEOTIDE SEQUENCE [LARGE SCALE GENOMIC DNA]</scope>
    <source>
        <strain evidence="1 2">CGMCC 1.15824</strain>
    </source>
</reference>
<gene>
    <name evidence="1" type="ORF">ACFPFO_07955</name>
</gene>
<dbReference type="AlphaFoldDB" id="A0ABD5QD97"/>
<dbReference type="InterPro" id="IPR006917">
    <property type="entry name" value="SOUL_heme-bd"/>
</dbReference>
<dbReference type="Pfam" id="PF04832">
    <property type="entry name" value="SOUL"/>
    <property type="match status" value="1"/>
</dbReference>
<comment type="caution">
    <text evidence="1">The sequence shown here is derived from an EMBL/GenBank/DDBJ whole genome shotgun (WGS) entry which is preliminary data.</text>
</comment>
<dbReference type="RefSeq" id="WP_224827863.1">
    <property type="nucleotide sequence ID" value="NZ_JAIVEF010000002.1"/>
</dbReference>
<proteinExistence type="predicted"/>
<dbReference type="EMBL" id="JBHSJG010000029">
    <property type="protein sequence ID" value="MFC4987696.1"/>
    <property type="molecule type" value="Genomic_DNA"/>
</dbReference>
<name>A0ABD5QD97_9EURY</name>
<dbReference type="Proteomes" id="UP001595925">
    <property type="component" value="Unassembled WGS sequence"/>
</dbReference>
<dbReference type="PANTHER" id="PTHR11220">
    <property type="entry name" value="HEME-BINDING PROTEIN-RELATED"/>
    <property type="match status" value="1"/>
</dbReference>
<protein>
    <submittedName>
        <fullName evidence="1">SOUL family heme-binding protein</fullName>
    </submittedName>
</protein>
<keyword evidence="2" id="KW-1185">Reference proteome</keyword>
<dbReference type="Gene3D" id="3.20.80.10">
    <property type="entry name" value="Regulatory factor, effector binding domain"/>
    <property type="match status" value="1"/>
</dbReference>
<evidence type="ECO:0000313" key="2">
    <source>
        <dbReference type="Proteomes" id="UP001595925"/>
    </source>
</evidence>
<evidence type="ECO:0000313" key="1">
    <source>
        <dbReference type="EMBL" id="MFC4987696.1"/>
    </source>
</evidence>
<sequence length="209" mass="23080">MRSRLATVVAATAGTFLVGWIGWGVYSARTTERVPYDVLESGDGFELRRYPETVLVETTDDDGTDAFRRLFRYIDGENAASDEVAMTAPVRTGRGEGESVAMTAPVRTADRGDGPVTMAFYLPPSYSKTSAPVPTDPDVRLVVEPPRTVAVRRFSWLATDRRVEARRRVLVAAVAERGLEVRGEPALLQYNDPWTPPFMRRNEVAVTVG</sequence>